<feature type="region of interest" description="Disordered" evidence="2">
    <location>
        <begin position="11"/>
        <end position="143"/>
    </location>
</feature>
<feature type="compositionally biased region" description="Polar residues" evidence="2">
    <location>
        <begin position="25"/>
        <end position="36"/>
    </location>
</feature>
<protein>
    <submittedName>
        <fullName evidence="3">Uncharacterized protein</fullName>
    </submittedName>
</protein>
<organism evidence="3">
    <name type="scientific">Timspurckia oligopyrenoides</name>
    <dbReference type="NCBI Taxonomy" id="708627"/>
    <lineage>
        <taxon>Eukaryota</taxon>
        <taxon>Rhodophyta</taxon>
        <taxon>Bangiophyceae</taxon>
        <taxon>Porphyridiales</taxon>
        <taxon>Porphyridiaceae</taxon>
        <taxon>Timspurckia</taxon>
    </lineage>
</organism>
<feature type="compositionally biased region" description="Basic and acidic residues" evidence="2">
    <location>
        <begin position="535"/>
        <end position="548"/>
    </location>
</feature>
<accession>A0A7S0ZAW5</accession>
<name>A0A7S0ZAW5_9RHOD</name>
<evidence type="ECO:0000313" key="3">
    <source>
        <dbReference type="EMBL" id="CAD8816084.1"/>
    </source>
</evidence>
<sequence length="633" mass="69046">MSFDFSSLMFGKDGGASGGGIGTGKSANTNSFSSMVMPSKASRKKDSEAPTDLDNAAEAGRQAFLARSGSTSGSFASPAPGAEFDLSTLRKRVSRTASREDPYENTGFETGNNLPALQQPPRTSDGRQKDSYPFHQSDFVRSPEQQIMKPDFMHLMANSLPPDSPMVNGSVMENAKKKSSPYGAAPSPAEQLPNGMYDPPYGANSQGYASPNDFEYGSRSGIAPPPSVLQNGMMENELAALEADLNEALHQKAMAEDGFARAMNELEMCKRNLKDLEDELSESERRAAQGKKTVWELKRRVDEMEESQKSGEAGRNQRLDAELAAARSRVTELEGTMSGLQRQIGAMEAVALEAKKSQGNDSAADKLRADAEQRALERVQALEKQLAQATSDLDVSKKLAESNSKKLKAAEAELKEKTKALEEALIEDKRLRDNSAALLYELEMKNEALSNELEQVKREADATVREFVEVEGLQQRIASVTAERDALLEEQKTNETMIADIETREHALKQLVQDLEAQLLEFGVGSNNPALDSAEGVREASVEQRELDLSQDGTETGELELDSSTQVPKKRKRGILGRIFWSLTPLAVIGATAYAVVECNLVDEIVDKYESFKDSSSQSDSDNEGDGPNPPMF</sequence>
<dbReference type="AlphaFoldDB" id="A0A7S0ZAW5"/>
<feature type="region of interest" description="Disordered" evidence="2">
    <location>
        <begin position="612"/>
        <end position="633"/>
    </location>
</feature>
<proteinExistence type="predicted"/>
<evidence type="ECO:0000256" key="2">
    <source>
        <dbReference type="SAM" id="MobiDB-lite"/>
    </source>
</evidence>
<feature type="coiled-coil region" evidence="1">
    <location>
        <begin position="231"/>
        <end position="343"/>
    </location>
</feature>
<feature type="region of interest" description="Disordered" evidence="2">
    <location>
        <begin position="530"/>
        <end position="566"/>
    </location>
</feature>
<evidence type="ECO:0000256" key="1">
    <source>
        <dbReference type="SAM" id="Coils"/>
    </source>
</evidence>
<feature type="region of interest" description="Disordered" evidence="2">
    <location>
        <begin position="155"/>
        <end position="230"/>
    </location>
</feature>
<dbReference type="EMBL" id="HBFP01000636">
    <property type="protein sequence ID" value="CAD8816084.1"/>
    <property type="molecule type" value="Transcribed_RNA"/>
</dbReference>
<gene>
    <name evidence="3" type="ORF">TOLI1172_LOCUS472</name>
</gene>
<feature type="compositionally biased region" description="Polar residues" evidence="2">
    <location>
        <begin position="107"/>
        <end position="122"/>
    </location>
</feature>
<feature type="compositionally biased region" description="Gly residues" evidence="2">
    <location>
        <begin position="12"/>
        <end position="23"/>
    </location>
</feature>
<feature type="coiled-coil region" evidence="1">
    <location>
        <begin position="372"/>
        <end position="518"/>
    </location>
</feature>
<keyword evidence="1" id="KW-0175">Coiled coil</keyword>
<reference evidence="3" key="1">
    <citation type="submission" date="2021-01" db="EMBL/GenBank/DDBJ databases">
        <authorList>
            <person name="Corre E."/>
            <person name="Pelletier E."/>
            <person name="Niang G."/>
            <person name="Scheremetjew M."/>
            <person name="Finn R."/>
            <person name="Kale V."/>
            <person name="Holt S."/>
            <person name="Cochrane G."/>
            <person name="Meng A."/>
            <person name="Brown T."/>
            <person name="Cohen L."/>
        </authorList>
    </citation>
    <scope>NUCLEOTIDE SEQUENCE</scope>
    <source>
        <strain evidence="3">CCMP3278</strain>
    </source>
</reference>